<feature type="transmembrane region" description="Helical" evidence="7">
    <location>
        <begin position="224"/>
        <end position="245"/>
    </location>
</feature>
<dbReference type="RefSeq" id="WP_111356236.1">
    <property type="nucleotide sequence ID" value="NZ_NHSK01000267.1"/>
</dbReference>
<dbReference type="InterPro" id="IPR000515">
    <property type="entry name" value="MetI-like"/>
</dbReference>
<comment type="subcellular location">
    <subcellularLocation>
        <location evidence="1">Cell membrane</location>
        <topology evidence="1">Multi-pass membrane protein</topology>
    </subcellularLocation>
</comment>
<keyword evidence="3" id="KW-1003">Cell membrane</keyword>
<gene>
    <name evidence="9" type="ORF">CH338_06075</name>
</gene>
<evidence type="ECO:0000256" key="1">
    <source>
        <dbReference type="ARBA" id="ARBA00004651"/>
    </source>
</evidence>
<dbReference type="SUPFAM" id="SSF161098">
    <property type="entry name" value="MetI-like"/>
    <property type="match status" value="1"/>
</dbReference>
<feature type="transmembrane region" description="Helical" evidence="7">
    <location>
        <begin position="97"/>
        <end position="120"/>
    </location>
</feature>
<evidence type="ECO:0000256" key="6">
    <source>
        <dbReference type="ARBA" id="ARBA00023136"/>
    </source>
</evidence>
<evidence type="ECO:0000256" key="2">
    <source>
        <dbReference type="ARBA" id="ARBA00022448"/>
    </source>
</evidence>
<evidence type="ECO:0000256" key="4">
    <source>
        <dbReference type="ARBA" id="ARBA00022692"/>
    </source>
</evidence>
<dbReference type="InterPro" id="IPR035906">
    <property type="entry name" value="MetI-like_sf"/>
</dbReference>
<evidence type="ECO:0000256" key="5">
    <source>
        <dbReference type="ARBA" id="ARBA00022989"/>
    </source>
</evidence>
<reference evidence="9 10" key="1">
    <citation type="submission" date="2017-07" db="EMBL/GenBank/DDBJ databases">
        <title>Draft Genome Sequences of Select Purple Nonsulfur Bacteria.</title>
        <authorList>
            <person name="Lasarre B."/>
            <person name="Mckinlay J.B."/>
        </authorList>
    </citation>
    <scope>NUCLEOTIDE SEQUENCE [LARGE SCALE GENOMIC DNA]</scope>
    <source>
        <strain evidence="9 10">DSM 11907</strain>
    </source>
</reference>
<evidence type="ECO:0000313" key="10">
    <source>
        <dbReference type="Proteomes" id="UP000248863"/>
    </source>
</evidence>
<dbReference type="Gene3D" id="1.10.3720.10">
    <property type="entry name" value="MetI-like"/>
    <property type="match status" value="1"/>
</dbReference>
<evidence type="ECO:0000313" key="9">
    <source>
        <dbReference type="EMBL" id="RAI40483.1"/>
    </source>
</evidence>
<keyword evidence="10" id="KW-1185">Reference proteome</keyword>
<dbReference type="PANTHER" id="PTHR30151:SF20">
    <property type="entry name" value="ABC TRANSPORTER PERMEASE PROTEIN HI_0355-RELATED"/>
    <property type="match status" value="1"/>
</dbReference>
<keyword evidence="4 7" id="KW-0812">Transmembrane</keyword>
<sequence length="262" mass="27609">MSAAISLRRAAAASWRPLLTVAVLLGGAEIAQRAGWLPVFIPSPGQVIGEAIRDPRLVYENVGQTALRAAIGYAISATIAVTAASLAVLVRPLYGPVYNLGVTLHSIPIIALAPLLATWIGTGSQLQIAIAALTSQFAMLVGTIQGLRAADARQRELLHVLSATRLQMLRYLLVPSALPYLFAGLKIAAPSAVLGAITAEWAGADRGVGAMMLYALFAYDTPKVWLSVVLTCLLAASGYAVWAAIERVAIFWEPATELADQP</sequence>
<accession>A0A327KS07</accession>
<proteinExistence type="predicted"/>
<feature type="domain" description="ABC transmembrane type-1" evidence="8">
    <location>
        <begin position="79"/>
        <end position="246"/>
    </location>
</feature>
<feature type="transmembrane region" description="Helical" evidence="7">
    <location>
        <begin position="126"/>
        <end position="147"/>
    </location>
</feature>
<dbReference type="EMBL" id="NPEU01000040">
    <property type="protein sequence ID" value="RAI40483.1"/>
    <property type="molecule type" value="Genomic_DNA"/>
</dbReference>
<name>A0A327KS07_9BRAD</name>
<dbReference type="Proteomes" id="UP000248863">
    <property type="component" value="Unassembled WGS sequence"/>
</dbReference>
<evidence type="ECO:0000259" key="8">
    <source>
        <dbReference type="Pfam" id="PF00528"/>
    </source>
</evidence>
<evidence type="ECO:0000256" key="7">
    <source>
        <dbReference type="SAM" id="Phobius"/>
    </source>
</evidence>
<evidence type="ECO:0000256" key="3">
    <source>
        <dbReference type="ARBA" id="ARBA00022475"/>
    </source>
</evidence>
<feature type="transmembrane region" description="Helical" evidence="7">
    <location>
        <begin position="168"/>
        <end position="189"/>
    </location>
</feature>
<dbReference type="Pfam" id="PF00528">
    <property type="entry name" value="BPD_transp_1"/>
    <property type="match status" value="1"/>
</dbReference>
<dbReference type="AlphaFoldDB" id="A0A327KS07"/>
<comment type="caution">
    <text evidence="9">The sequence shown here is derived from an EMBL/GenBank/DDBJ whole genome shotgun (WGS) entry which is preliminary data.</text>
</comment>
<feature type="transmembrane region" description="Helical" evidence="7">
    <location>
        <begin position="70"/>
        <end position="90"/>
    </location>
</feature>
<dbReference type="OrthoDB" id="9786495at2"/>
<protein>
    <recommendedName>
        <fullName evidence="8">ABC transmembrane type-1 domain-containing protein</fullName>
    </recommendedName>
</protein>
<dbReference type="GO" id="GO:0005886">
    <property type="term" value="C:plasma membrane"/>
    <property type="evidence" value="ECO:0007669"/>
    <property type="project" value="UniProtKB-SubCell"/>
</dbReference>
<organism evidence="9 10">
    <name type="scientific">Rhodoplanes elegans</name>
    <dbReference type="NCBI Taxonomy" id="29408"/>
    <lineage>
        <taxon>Bacteria</taxon>
        <taxon>Pseudomonadati</taxon>
        <taxon>Pseudomonadota</taxon>
        <taxon>Alphaproteobacteria</taxon>
        <taxon>Hyphomicrobiales</taxon>
        <taxon>Nitrobacteraceae</taxon>
        <taxon>Rhodoplanes</taxon>
    </lineage>
</organism>
<dbReference type="GO" id="GO:0055085">
    <property type="term" value="P:transmembrane transport"/>
    <property type="evidence" value="ECO:0007669"/>
    <property type="project" value="InterPro"/>
</dbReference>
<keyword evidence="5 7" id="KW-1133">Transmembrane helix</keyword>
<keyword evidence="6 7" id="KW-0472">Membrane</keyword>
<keyword evidence="2" id="KW-0813">Transport</keyword>
<dbReference type="PANTHER" id="PTHR30151">
    <property type="entry name" value="ALKANE SULFONATE ABC TRANSPORTER-RELATED, MEMBRANE SUBUNIT"/>
    <property type="match status" value="1"/>
</dbReference>